<organism evidence="2 3">
    <name type="scientific">Parascaris univalens</name>
    <name type="common">Nematode worm</name>
    <dbReference type="NCBI Taxonomy" id="6257"/>
    <lineage>
        <taxon>Eukaryota</taxon>
        <taxon>Metazoa</taxon>
        <taxon>Ecdysozoa</taxon>
        <taxon>Nematoda</taxon>
        <taxon>Chromadorea</taxon>
        <taxon>Rhabditida</taxon>
        <taxon>Spirurina</taxon>
        <taxon>Ascaridomorpha</taxon>
        <taxon>Ascaridoidea</taxon>
        <taxon>Ascarididae</taxon>
        <taxon>Parascaris</taxon>
    </lineage>
</organism>
<dbReference type="Proteomes" id="UP000887569">
    <property type="component" value="Unplaced"/>
</dbReference>
<feature type="compositionally biased region" description="Basic and acidic residues" evidence="1">
    <location>
        <begin position="41"/>
        <end position="72"/>
    </location>
</feature>
<evidence type="ECO:0000313" key="2">
    <source>
        <dbReference type="Proteomes" id="UP000887569"/>
    </source>
</evidence>
<proteinExistence type="predicted"/>
<dbReference type="WBParaSite" id="PgR029_g097_t01">
    <property type="protein sequence ID" value="PgR029_g097_t01"/>
    <property type="gene ID" value="PgR029_g097"/>
</dbReference>
<accession>A0A915B7K6</accession>
<keyword evidence="2" id="KW-1185">Reference proteome</keyword>
<evidence type="ECO:0000313" key="3">
    <source>
        <dbReference type="WBParaSite" id="PgR029_g097_t01"/>
    </source>
</evidence>
<reference evidence="3" key="1">
    <citation type="submission" date="2022-11" db="UniProtKB">
        <authorList>
            <consortium name="WormBaseParasite"/>
        </authorList>
    </citation>
    <scope>IDENTIFICATION</scope>
</reference>
<name>A0A915B7K6_PARUN</name>
<feature type="region of interest" description="Disordered" evidence="1">
    <location>
        <begin position="40"/>
        <end position="72"/>
    </location>
</feature>
<evidence type="ECO:0000256" key="1">
    <source>
        <dbReference type="SAM" id="MobiDB-lite"/>
    </source>
</evidence>
<dbReference type="AlphaFoldDB" id="A0A915B7K6"/>
<protein>
    <submittedName>
        <fullName evidence="3">Uncharacterized protein</fullName>
    </submittedName>
</protein>
<sequence>GSLYRICVSRNSTWDVGRRKQNASESILIQPVVSCPLSNRRRSDETFHGSLDEGCGSEHSRLMGKEVGPRLQ</sequence>